<evidence type="ECO:0000259" key="1">
    <source>
        <dbReference type="Pfam" id="PF13946"/>
    </source>
</evidence>
<dbReference type="InterPro" id="IPR025282">
    <property type="entry name" value="DUF4214"/>
</dbReference>
<dbReference type="RefSeq" id="WP_081061149.1">
    <property type="nucleotide sequence ID" value="NZ_CADEUP010000001.1"/>
</dbReference>
<dbReference type="Proteomes" id="UP000250416">
    <property type="component" value="Unassembled WGS sequence"/>
</dbReference>
<protein>
    <recommendedName>
        <fullName evidence="1">DUF4214 domain-containing protein</fullName>
    </recommendedName>
</protein>
<organism evidence="2 3">
    <name type="scientific">Burkholderia cepacia</name>
    <name type="common">Pseudomonas cepacia</name>
    <dbReference type="NCBI Taxonomy" id="292"/>
    <lineage>
        <taxon>Bacteria</taxon>
        <taxon>Pseudomonadati</taxon>
        <taxon>Pseudomonadota</taxon>
        <taxon>Betaproteobacteria</taxon>
        <taxon>Burkholderiales</taxon>
        <taxon>Burkholderiaceae</taxon>
        <taxon>Burkholderia</taxon>
        <taxon>Burkholderia cepacia complex</taxon>
    </lineage>
</organism>
<feature type="domain" description="DUF4214" evidence="1">
    <location>
        <begin position="139"/>
        <end position="188"/>
    </location>
</feature>
<dbReference type="EMBL" id="UARD01000034">
    <property type="protein sequence ID" value="SQA54723.1"/>
    <property type="molecule type" value="Genomic_DNA"/>
</dbReference>
<evidence type="ECO:0000313" key="3">
    <source>
        <dbReference type="Proteomes" id="UP000250416"/>
    </source>
</evidence>
<accession>A0AAE8T5M6</accession>
<reference evidence="2 3" key="1">
    <citation type="submission" date="2018-06" db="EMBL/GenBank/DDBJ databases">
        <authorList>
            <consortium name="Pathogen Informatics"/>
            <person name="Doyle S."/>
        </authorList>
    </citation>
    <scope>NUCLEOTIDE SEQUENCE [LARGE SCALE GENOMIC DNA]</scope>
    <source>
        <strain evidence="2 3">NCTC10661</strain>
    </source>
</reference>
<dbReference type="Pfam" id="PF13946">
    <property type="entry name" value="DUF4214"/>
    <property type="match status" value="1"/>
</dbReference>
<evidence type="ECO:0000313" key="2">
    <source>
        <dbReference type="EMBL" id="SQA54723.1"/>
    </source>
</evidence>
<proteinExistence type="predicted"/>
<comment type="caution">
    <text evidence="2">The sequence shown here is derived from an EMBL/GenBank/DDBJ whole genome shotgun (WGS) entry which is preliminary data.</text>
</comment>
<sequence length="212" mass="23491">MKAKTSFFKLNSVNHSVLTGWAGPDNGPNCTKLHFFAGDILIGAAGADLFDAGAKKAGYRDGWCGFEFEIRNAHFVLSDEISIRCGESGTELHTLSINDINVGPRKNRVGKSVEDLVSYAIDARYDDLSYYEPIITRLSRTLAPSKYVDFVYRFVLERRPDESGLDAYVRHAKTEPMSVAAMLKDSDEYKSKRNSGLPGVFSADFPGCPIFE</sequence>
<dbReference type="AlphaFoldDB" id="A0AAE8T5M6"/>
<gene>
    <name evidence="2" type="ORF">NCTC10661_05435</name>
</gene>
<name>A0AAE8T5M6_BURCE</name>